<dbReference type="CDD" id="cd03784">
    <property type="entry name" value="GT1_Gtf-like"/>
    <property type="match status" value="1"/>
</dbReference>
<feature type="transmembrane region" description="Helical" evidence="8">
    <location>
        <begin position="439"/>
        <end position="462"/>
    </location>
</feature>
<keyword evidence="3 7" id="KW-0808">Transferase</keyword>
<dbReference type="PROSITE" id="PS00375">
    <property type="entry name" value="UDPGT"/>
    <property type="match status" value="1"/>
</dbReference>
<keyword evidence="2 7" id="KW-0328">Glycosyltransferase</keyword>
<keyword evidence="4 8" id="KW-0812">Transmembrane</keyword>
<evidence type="ECO:0000256" key="3">
    <source>
        <dbReference type="ARBA" id="ARBA00022679"/>
    </source>
</evidence>
<keyword evidence="10" id="KW-1185">Reference proteome</keyword>
<dbReference type="Gene3D" id="3.40.50.2000">
    <property type="entry name" value="Glycogen Phosphorylase B"/>
    <property type="match status" value="1"/>
</dbReference>
<evidence type="ECO:0000256" key="7">
    <source>
        <dbReference type="RuleBase" id="RU003718"/>
    </source>
</evidence>
<evidence type="ECO:0000256" key="1">
    <source>
        <dbReference type="ARBA" id="ARBA00009995"/>
    </source>
</evidence>
<comment type="similarity">
    <text evidence="1 7">Belongs to the UDP-glycosyltransferase family.</text>
</comment>
<reference evidence="9" key="2">
    <citation type="submission" date="2025-08" db="UniProtKB">
        <authorList>
            <consortium name="Ensembl"/>
        </authorList>
    </citation>
    <scope>IDENTIFICATION</scope>
</reference>
<dbReference type="EC" id="2.4.1.17" evidence="8"/>
<name>A0A3B4D9G6_PYGNA</name>
<dbReference type="Ensembl" id="ENSPNAT00000039868.2">
    <property type="protein sequence ID" value="ENSPNAP00000020145.2"/>
    <property type="gene ID" value="ENSPNAG00000026927.2"/>
</dbReference>
<feature type="signal peptide" evidence="8">
    <location>
        <begin position="1"/>
        <end position="26"/>
    </location>
</feature>
<dbReference type="Proteomes" id="UP001501920">
    <property type="component" value="Chromosome 18"/>
</dbReference>
<reference evidence="9 10" key="1">
    <citation type="submission" date="2020-10" db="EMBL/GenBank/DDBJ databases">
        <title>Pygocentrus nattereri (red-bellied piranha) genome, fPygNat1, primary haplotype.</title>
        <authorList>
            <person name="Myers G."/>
            <person name="Meyer A."/>
            <person name="Karagic N."/>
            <person name="Pippel M."/>
            <person name="Winkler S."/>
            <person name="Tracey A."/>
            <person name="Wood J."/>
            <person name="Formenti G."/>
            <person name="Howe K."/>
            <person name="Fedrigo O."/>
            <person name="Jarvis E.D."/>
        </authorList>
    </citation>
    <scope>NUCLEOTIDE SEQUENCE [LARGE SCALE GENOMIC DNA]</scope>
</reference>
<dbReference type="InterPro" id="IPR050271">
    <property type="entry name" value="UDP-glycosyltransferase"/>
</dbReference>
<proteinExistence type="inferred from homology"/>
<sequence length="486" mass="54987">MLGCVKSLLVPLLIHFFFTLFSGCHGGKILVFPMEGSHWVNMEVLLAKHMLHSCGHQLSVLRQSKSWFVQEHSPYYSSIHVKLVKKEAGSDLFGTAVRNVLEGRRIGPFAGALAQVVYNVRWTTFGEGHFSIAPSPISYVPVPGTGLTDDMGLLERTRNFLHYCLNLLQERWLILPIYNDLLHHHFPPGANIPDMQYAADLWLIRVDFVFEFPRPSMPNLVYIGGFQCHPARELPAELEAFMQSSGEAGVVLMSLGTFITALPKEVTEAIALSFAQLPQKVVWRFVGKRPSTLGNNTLLMQWMPQSDLLGHPKTRAFVAHGGTNGLYEAIYHGVPVLGLPLLFDQLDNVVRLEARGAARVLDAATLRAEGFLEALREILENPSYRLNMQKLSRLHQDQPMRPLDKAAFWVEYVIRHKGAPHLRTEAYIMPFYSYYSLDVAALLLSLPLLATGGFLMLFRTLICRKDLKTMKEEDTEREHKRSERKQ</sequence>
<organism evidence="9 10">
    <name type="scientific">Pygocentrus nattereri</name>
    <name type="common">Red-bellied piranha</name>
    <dbReference type="NCBI Taxonomy" id="42514"/>
    <lineage>
        <taxon>Eukaryota</taxon>
        <taxon>Metazoa</taxon>
        <taxon>Chordata</taxon>
        <taxon>Craniata</taxon>
        <taxon>Vertebrata</taxon>
        <taxon>Euteleostomi</taxon>
        <taxon>Actinopterygii</taxon>
        <taxon>Neopterygii</taxon>
        <taxon>Teleostei</taxon>
        <taxon>Ostariophysi</taxon>
        <taxon>Characiformes</taxon>
        <taxon>Characoidei</taxon>
        <taxon>Pygocentrus</taxon>
    </lineage>
</organism>
<evidence type="ECO:0000256" key="6">
    <source>
        <dbReference type="ARBA" id="ARBA00023136"/>
    </source>
</evidence>
<dbReference type="STRING" id="42514.ENSPNAP00000020145"/>
<keyword evidence="8" id="KW-0732">Signal</keyword>
<evidence type="ECO:0000256" key="5">
    <source>
        <dbReference type="ARBA" id="ARBA00022989"/>
    </source>
</evidence>
<feature type="chain" id="PRO_5043103259" description="UDP-glucuronosyltransferase" evidence="8">
    <location>
        <begin position="27"/>
        <end position="486"/>
    </location>
</feature>
<keyword evidence="5 8" id="KW-1133">Transmembrane helix</keyword>
<dbReference type="GeneTree" id="ENSGT00940000166282"/>
<evidence type="ECO:0000313" key="10">
    <source>
        <dbReference type="Proteomes" id="UP001501920"/>
    </source>
</evidence>
<dbReference type="FunFam" id="3.40.50.2000:FF:000001">
    <property type="entry name" value="UDP-glucuronosyltransferase"/>
    <property type="match status" value="1"/>
</dbReference>
<comment type="subcellular location">
    <subcellularLocation>
        <location evidence="8">Membrane</location>
        <topology evidence="8">Single-pass membrane protein</topology>
    </subcellularLocation>
</comment>
<dbReference type="SUPFAM" id="SSF53756">
    <property type="entry name" value="UDP-Glycosyltransferase/glycogen phosphorylase"/>
    <property type="match status" value="1"/>
</dbReference>
<dbReference type="PANTHER" id="PTHR48043">
    <property type="entry name" value="EG:EG0003.4 PROTEIN-RELATED"/>
    <property type="match status" value="1"/>
</dbReference>
<dbReference type="PANTHER" id="PTHR48043:SF32">
    <property type="entry name" value="UDP-GLUCURONOSYLTRANSFERASE"/>
    <property type="match status" value="1"/>
</dbReference>
<evidence type="ECO:0000256" key="4">
    <source>
        <dbReference type="ARBA" id="ARBA00022692"/>
    </source>
</evidence>
<dbReference type="AlphaFoldDB" id="A0A3B4D9G6"/>
<keyword evidence="6 8" id="KW-0472">Membrane</keyword>
<dbReference type="InterPro" id="IPR002213">
    <property type="entry name" value="UDP_glucos_trans"/>
</dbReference>
<dbReference type="GO" id="GO:0015020">
    <property type="term" value="F:glucuronosyltransferase activity"/>
    <property type="evidence" value="ECO:0007669"/>
    <property type="project" value="UniProtKB-EC"/>
</dbReference>
<protein>
    <recommendedName>
        <fullName evidence="8">UDP-glucuronosyltransferase</fullName>
        <ecNumber evidence="8">2.4.1.17</ecNumber>
    </recommendedName>
</protein>
<accession>A0A3B4D9G6</accession>
<dbReference type="OMA" id="ERWLVIP"/>
<evidence type="ECO:0000313" key="9">
    <source>
        <dbReference type="Ensembl" id="ENSPNAP00000020145.2"/>
    </source>
</evidence>
<dbReference type="GO" id="GO:0016020">
    <property type="term" value="C:membrane"/>
    <property type="evidence" value="ECO:0007669"/>
    <property type="project" value="UniProtKB-SubCell"/>
</dbReference>
<dbReference type="InterPro" id="IPR035595">
    <property type="entry name" value="UDP_glycos_trans_CS"/>
</dbReference>
<dbReference type="Pfam" id="PF00201">
    <property type="entry name" value="UDPGT"/>
    <property type="match status" value="2"/>
</dbReference>
<evidence type="ECO:0000256" key="2">
    <source>
        <dbReference type="ARBA" id="ARBA00022676"/>
    </source>
</evidence>
<dbReference type="PROSITE" id="PS51257">
    <property type="entry name" value="PROKAR_LIPOPROTEIN"/>
    <property type="match status" value="1"/>
</dbReference>
<evidence type="ECO:0000256" key="8">
    <source>
        <dbReference type="RuleBase" id="RU362059"/>
    </source>
</evidence>
<reference evidence="9" key="3">
    <citation type="submission" date="2025-09" db="UniProtKB">
        <authorList>
            <consortium name="Ensembl"/>
        </authorList>
    </citation>
    <scope>IDENTIFICATION</scope>
</reference>
<comment type="catalytic activity">
    <reaction evidence="8">
        <text>glucuronate acceptor + UDP-alpha-D-glucuronate = acceptor beta-D-glucuronoside + UDP + H(+)</text>
        <dbReference type="Rhea" id="RHEA:21032"/>
        <dbReference type="ChEBI" id="CHEBI:15378"/>
        <dbReference type="ChEBI" id="CHEBI:58052"/>
        <dbReference type="ChEBI" id="CHEBI:58223"/>
        <dbReference type="ChEBI" id="CHEBI:132367"/>
        <dbReference type="ChEBI" id="CHEBI:132368"/>
        <dbReference type="EC" id="2.4.1.17"/>
    </reaction>
</comment>